<sequence>MVPDILLITESTTSPAISRVLREAGHRVRRSPSVAVACEALATDGADLALVDLGVTGGEGVAVLRSRTPAAIVLIDSAWHPELGRLLAAGADDFLAKPFSAAQLLARVWLALLGRAAPRDRPMTSGGLTVDPATRQAWLDGVPLALSRLEFDLLSYLTARAGEVVSRQELADAVWHEPHGDHNRTIDVHLSWLRRKLGETAARPCYLHTVRSVGFRLALDAESRRGSATFA</sequence>
<keyword evidence="1 5" id="KW-0597">Phosphoprotein</keyword>
<dbReference type="GO" id="GO:0000156">
    <property type="term" value="F:phosphorelay response regulator activity"/>
    <property type="evidence" value="ECO:0007669"/>
    <property type="project" value="TreeGrafter"/>
</dbReference>
<organism evidence="9 10">
    <name type="scientific">Allocatelliglobosispora scoriae</name>
    <dbReference type="NCBI Taxonomy" id="643052"/>
    <lineage>
        <taxon>Bacteria</taxon>
        <taxon>Bacillati</taxon>
        <taxon>Actinomycetota</taxon>
        <taxon>Actinomycetes</taxon>
        <taxon>Micromonosporales</taxon>
        <taxon>Micromonosporaceae</taxon>
        <taxon>Allocatelliglobosispora</taxon>
    </lineage>
</organism>
<keyword evidence="4" id="KW-0804">Transcription</keyword>
<dbReference type="SMART" id="SM00448">
    <property type="entry name" value="REC"/>
    <property type="match status" value="1"/>
</dbReference>
<dbReference type="AlphaFoldDB" id="A0A841C1K4"/>
<dbReference type="SMART" id="SM00862">
    <property type="entry name" value="Trans_reg_C"/>
    <property type="match status" value="1"/>
</dbReference>
<dbReference type="Proteomes" id="UP000587527">
    <property type="component" value="Unassembled WGS sequence"/>
</dbReference>
<evidence type="ECO:0000256" key="5">
    <source>
        <dbReference type="PROSITE-ProRule" id="PRU00169"/>
    </source>
</evidence>
<feature type="modified residue" description="4-aspartylphosphate" evidence="5">
    <location>
        <position position="52"/>
    </location>
</feature>
<evidence type="ECO:0000259" key="8">
    <source>
        <dbReference type="PROSITE" id="PS51755"/>
    </source>
</evidence>
<feature type="DNA-binding region" description="OmpR/PhoB-type" evidence="6">
    <location>
        <begin position="120"/>
        <end position="219"/>
    </location>
</feature>
<evidence type="ECO:0000256" key="2">
    <source>
        <dbReference type="ARBA" id="ARBA00023015"/>
    </source>
</evidence>
<dbReference type="PANTHER" id="PTHR48111:SF4">
    <property type="entry name" value="DNA-BINDING DUAL TRANSCRIPTIONAL REGULATOR OMPR"/>
    <property type="match status" value="1"/>
</dbReference>
<evidence type="ECO:0000256" key="3">
    <source>
        <dbReference type="ARBA" id="ARBA00023125"/>
    </source>
</evidence>
<dbReference type="InterPro" id="IPR039420">
    <property type="entry name" value="WalR-like"/>
</dbReference>
<comment type="caution">
    <text evidence="9">The sequence shown here is derived from an EMBL/GenBank/DDBJ whole genome shotgun (WGS) entry which is preliminary data.</text>
</comment>
<name>A0A841C1K4_9ACTN</name>
<dbReference type="InterPro" id="IPR001789">
    <property type="entry name" value="Sig_transdc_resp-reg_receiver"/>
</dbReference>
<dbReference type="Gene3D" id="3.40.50.2300">
    <property type="match status" value="1"/>
</dbReference>
<protein>
    <submittedName>
        <fullName evidence="9">DNA-binding response OmpR family regulator</fullName>
    </submittedName>
</protein>
<dbReference type="GO" id="GO:0032993">
    <property type="term" value="C:protein-DNA complex"/>
    <property type="evidence" value="ECO:0007669"/>
    <property type="project" value="TreeGrafter"/>
</dbReference>
<proteinExistence type="predicted"/>
<dbReference type="Gene3D" id="1.10.10.10">
    <property type="entry name" value="Winged helix-like DNA-binding domain superfamily/Winged helix DNA-binding domain"/>
    <property type="match status" value="1"/>
</dbReference>
<dbReference type="EMBL" id="JACHMN010000003">
    <property type="protein sequence ID" value="MBB5873746.1"/>
    <property type="molecule type" value="Genomic_DNA"/>
</dbReference>
<dbReference type="GO" id="GO:0006355">
    <property type="term" value="P:regulation of DNA-templated transcription"/>
    <property type="evidence" value="ECO:0007669"/>
    <property type="project" value="InterPro"/>
</dbReference>
<feature type="domain" description="OmpR/PhoB-type" evidence="8">
    <location>
        <begin position="120"/>
        <end position="219"/>
    </location>
</feature>
<keyword evidence="10" id="KW-1185">Reference proteome</keyword>
<dbReference type="Pfam" id="PF00486">
    <property type="entry name" value="Trans_reg_C"/>
    <property type="match status" value="1"/>
</dbReference>
<dbReference type="InterPro" id="IPR036388">
    <property type="entry name" value="WH-like_DNA-bd_sf"/>
</dbReference>
<dbReference type="RefSeq" id="WP_184845304.1">
    <property type="nucleotide sequence ID" value="NZ_JACHMN010000003.1"/>
</dbReference>
<evidence type="ECO:0000259" key="7">
    <source>
        <dbReference type="PROSITE" id="PS50110"/>
    </source>
</evidence>
<keyword evidence="2" id="KW-0805">Transcription regulation</keyword>
<dbReference type="SUPFAM" id="SSF46894">
    <property type="entry name" value="C-terminal effector domain of the bipartite response regulators"/>
    <property type="match status" value="1"/>
</dbReference>
<dbReference type="InterPro" id="IPR016032">
    <property type="entry name" value="Sig_transdc_resp-reg_C-effctor"/>
</dbReference>
<dbReference type="SUPFAM" id="SSF52172">
    <property type="entry name" value="CheY-like"/>
    <property type="match status" value="1"/>
</dbReference>
<accession>A0A841C1K4</accession>
<dbReference type="PANTHER" id="PTHR48111">
    <property type="entry name" value="REGULATOR OF RPOS"/>
    <property type="match status" value="1"/>
</dbReference>
<evidence type="ECO:0000313" key="10">
    <source>
        <dbReference type="Proteomes" id="UP000587527"/>
    </source>
</evidence>
<evidence type="ECO:0000256" key="1">
    <source>
        <dbReference type="ARBA" id="ARBA00022553"/>
    </source>
</evidence>
<evidence type="ECO:0000256" key="4">
    <source>
        <dbReference type="ARBA" id="ARBA00023163"/>
    </source>
</evidence>
<dbReference type="GO" id="GO:0005829">
    <property type="term" value="C:cytosol"/>
    <property type="evidence" value="ECO:0007669"/>
    <property type="project" value="TreeGrafter"/>
</dbReference>
<dbReference type="PROSITE" id="PS50110">
    <property type="entry name" value="RESPONSE_REGULATORY"/>
    <property type="match status" value="1"/>
</dbReference>
<dbReference type="CDD" id="cd00383">
    <property type="entry name" value="trans_reg_C"/>
    <property type="match status" value="1"/>
</dbReference>
<dbReference type="GO" id="GO:0000976">
    <property type="term" value="F:transcription cis-regulatory region binding"/>
    <property type="evidence" value="ECO:0007669"/>
    <property type="project" value="TreeGrafter"/>
</dbReference>
<feature type="domain" description="Response regulatory" evidence="7">
    <location>
        <begin position="3"/>
        <end position="112"/>
    </location>
</feature>
<keyword evidence="3 6" id="KW-0238">DNA-binding</keyword>
<dbReference type="PROSITE" id="PS51755">
    <property type="entry name" value="OMPR_PHOB"/>
    <property type="match status" value="1"/>
</dbReference>
<gene>
    <name evidence="9" type="ORF">F4553_007180</name>
</gene>
<reference evidence="9 10" key="1">
    <citation type="submission" date="2020-08" db="EMBL/GenBank/DDBJ databases">
        <title>Sequencing the genomes of 1000 actinobacteria strains.</title>
        <authorList>
            <person name="Klenk H.-P."/>
        </authorList>
    </citation>
    <scope>NUCLEOTIDE SEQUENCE [LARGE SCALE GENOMIC DNA]</scope>
    <source>
        <strain evidence="9 10">DSM 45362</strain>
    </source>
</reference>
<dbReference type="InterPro" id="IPR001867">
    <property type="entry name" value="OmpR/PhoB-type_DNA-bd"/>
</dbReference>
<dbReference type="Pfam" id="PF00072">
    <property type="entry name" value="Response_reg"/>
    <property type="match status" value="1"/>
</dbReference>
<dbReference type="InterPro" id="IPR011006">
    <property type="entry name" value="CheY-like_superfamily"/>
</dbReference>
<evidence type="ECO:0000313" key="9">
    <source>
        <dbReference type="EMBL" id="MBB5873746.1"/>
    </source>
</evidence>
<evidence type="ECO:0000256" key="6">
    <source>
        <dbReference type="PROSITE-ProRule" id="PRU01091"/>
    </source>
</evidence>